<accession>A0ABW2JM19</accession>
<protein>
    <submittedName>
        <fullName evidence="2">Extracellular solute-binding protein</fullName>
    </submittedName>
</protein>
<organism evidence="2 3">
    <name type="scientific">Streptomyces monticola</name>
    <dbReference type="NCBI Taxonomy" id="2666263"/>
    <lineage>
        <taxon>Bacteria</taxon>
        <taxon>Bacillati</taxon>
        <taxon>Actinomycetota</taxon>
        <taxon>Actinomycetes</taxon>
        <taxon>Kitasatosporales</taxon>
        <taxon>Streptomycetaceae</taxon>
        <taxon>Streptomyces</taxon>
    </lineage>
</organism>
<reference evidence="3" key="1">
    <citation type="journal article" date="2019" name="Int. J. Syst. Evol. Microbiol.">
        <title>The Global Catalogue of Microorganisms (GCM) 10K type strain sequencing project: providing services to taxonomists for standard genome sequencing and annotation.</title>
        <authorList>
            <consortium name="The Broad Institute Genomics Platform"/>
            <consortium name="The Broad Institute Genome Sequencing Center for Infectious Disease"/>
            <person name="Wu L."/>
            <person name="Ma J."/>
        </authorList>
    </citation>
    <scope>NUCLEOTIDE SEQUENCE [LARGE SCALE GENOMIC DNA]</scope>
    <source>
        <strain evidence="3">SYNS20</strain>
    </source>
</reference>
<dbReference type="RefSeq" id="WP_381833583.1">
    <property type="nucleotide sequence ID" value="NZ_JBHTCF010000010.1"/>
</dbReference>
<dbReference type="PROSITE" id="PS51318">
    <property type="entry name" value="TAT"/>
    <property type="match status" value="1"/>
</dbReference>
<dbReference type="PANTHER" id="PTHR43649:SF14">
    <property type="entry name" value="BLR3389 PROTEIN"/>
    <property type="match status" value="1"/>
</dbReference>
<comment type="caution">
    <text evidence="2">The sequence shown here is derived from an EMBL/GenBank/DDBJ whole genome shotgun (WGS) entry which is preliminary data.</text>
</comment>
<dbReference type="InterPro" id="IPR006311">
    <property type="entry name" value="TAT_signal"/>
</dbReference>
<proteinExistence type="predicted"/>
<feature type="compositionally biased region" description="Low complexity" evidence="1">
    <location>
        <begin position="9"/>
        <end position="23"/>
    </location>
</feature>
<dbReference type="Gene3D" id="3.40.190.10">
    <property type="entry name" value="Periplasmic binding protein-like II"/>
    <property type="match status" value="2"/>
</dbReference>
<feature type="region of interest" description="Disordered" evidence="1">
    <location>
        <begin position="1"/>
        <end position="23"/>
    </location>
</feature>
<name>A0ABW2JM19_9ACTN</name>
<evidence type="ECO:0000313" key="3">
    <source>
        <dbReference type="Proteomes" id="UP001596523"/>
    </source>
</evidence>
<dbReference type="InterPro" id="IPR006059">
    <property type="entry name" value="SBP"/>
</dbReference>
<dbReference type="Pfam" id="PF01547">
    <property type="entry name" value="SBP_bac_1"/>
    <property type="match status" value="1"/>
</dbReference>
<dbReference type="Proteomes" id="UP001596523">
    <property type="component" value="Unassembled WGS sequence"/>
</dbReference>
<evidence type="ECO:0000256" key="1">
    <source>
        <dbReference type="SAM" id="MobiDB-lite"/>
    </source>
</evidence>
<evidence type="ECO:0000313" key="2">
    <source>
        <dbReference type="EMBL" id="MFC7307155.1"/>
    </source>
</evidence>
<dbReference type="EMBL" id="JBHTCF010000010">
    <property type="protein sequence ID" value="MFC7307155.1"/>
    <property type="molecule type" value="Genomic_DNA"/>
</dbReference>
<sequence>MSAFDRAEASASGAASRAPSAAPSASLSALSRRRLLGVASAAGLGVAGLSACSDSGSATTDSKGRTVVEWWNIQTADPSKSVWRQRAKAFEAERPDVRIKLVTMENDAYKSKMTALTSSGKLPDIYHTWGGGVLQQQIDAGLVEDLTSAVKPWADTLITASTEAYRFDGKTYAVPFDIGAVGFWYNKALFAKAGIKAPPTVWSDYLDAVGKLSGAGITPIALAGKEKWPGMYYWAYLALRIAGVEGMQKAADAKDFTGADFVKAGEHLKELVALQPFQKGFLGAAYSTPTGEAAAMGNGKAAMELMGQWAPVVQADAGKGLGKDLGFFPFPAVAGGRGAVTDVFGGGGGYAVRKGAPEAAADFLKFFMTAESDRILVSKGSMMPVVKEATSALTDRNLKAVSDTLGKATGFQLYLDQAYPPAVGQEINDSVAALIAGSKSPEQVARSVTQVAKSQ</sequence>
<dbReference type="PANTHER" id="PTHR43649">
    <property type="entry name" value="ARABINOSE-BINDING PROTEIN-RELATED"/>
    <property type="match status" value="1"/>
</dbReference>
<gene>
    <name evidence="2" type="ORF">ACFQVC_23365</name>
</gene>
<keyword evidence="3" id="KW-1185">Reference proteome</keyword>
<dbReference type="SUPFAM" id="SSF53850">
    <property type="entry name" value="Periplasmic binding protein-like II"/>
    <property type="match status" value="1"/>
</dbReference>
<dbReference type="InterPro" id="IPR050490">
    <property type="entry name" value="Bact_solute-bd_prot1"/>
</dbReference>